<dbReference type="InterPro" id="IPR043129">
    <property type="entry name" value="ATPase_NBD"/>
</dbReference>
<dbReference type="InterPro" id="IPR036390">
    <property type="entry name" value="WH_DNA-bd_sf"/>
</dbReference>
<protein>
    <submittedName>
        <fullName evidence="3">Sugar kinase of the NBD/HSP70 family, may contain an N-terminal HTH domain</fullName>
    </submittedName>
</protein>
<accession>A0A1G6SNU3</accession>
<keyword evidence="4" id="KW-1185">Reference proteome</keyword>
<dbReference type="SUPFAM" id="SSF46785">
    <property type="entry name" value="Winged helix' DNA-binding domain"/>
    <property type="match status" value="1"/>
</dbReference>
<dbReference type="SUPFAM" id="SSF53067">
    <property type="entry name" value="Actin-like ATPase domain"/>
    <property type="match status" value="1"/>
</dbReference>
<name>A0A1G6SNU3_9ACTN</name>
<dbReference type="STRING" id="58114.SAMN05216270_102171"/>
<gene>
    <name evidence="3" type="ORF">SAMN05216270_102171</name>
</gene>
<dbReference type="Proteomes" id="UP000198949">
    <property type="component" value="Unassembled WGS sequence"/>
</dbReference>
<dbReference type="OrthoDB" id="3523179at2"/>
<dbReference type="InterPro" id="IPR036388">
    <property type="entry name" value="WH-like_DNA-bd_sf"/>
</dbReference>
<dbReference type="AlphaFoldDB" id="A0A1G6SNU3"/>
<dbReference type="PANTHER" id="PTHR18964:SF149">
    <property type="entry name" value="BIFUNCTIONAL UDP-N-ACETYLGLUCOSAMINE 2-EPIMERASE_N-ACETYLMANNOSAMINE KINASE"/>
    <property type="match status" value="1"/>
</dbReference>
<dbReference type="CDD" id="cd23763">
    <property type="entry name" value="ASKHA_ATPase_ROK"/>
    <property type="match status" value="1"/>
</dbReference>
<evidence type="ECO:0000313" key="3">
    <source>
        <dbReference type="EMBL" id="SDD17806.1"/>
    </source>
</evidence>
<dbReference type="Pfam" id="PF00480">
    <property type="entry name" value="ROK"/>
    <property type="match status" value="1"/>
</dbReference>
<feature type="domain" description="HTH marR-type" evidence="2">
    <location>
        <begin position="26"/>
        <end position="70"/>
    </location>
</feature>
<organism evidence="3 4">
    <name type="scientific">Glycomyces harbinensis</name>
    <dbReference type="NCBI Taxonomy" id="58114"/>
    <lineage>
        <taxon>Bacteria</taxon>
        <taxon>Bacillati</taxon>
        <taxon>Actinomycetota</taxon>
        <taxon>Actinomycetes</taxon>
        <taxon>Glycomycetales</taxon>
        <taxon>Glycomycetaceae</taxon>
        <taxon>Glycomyces</taxon>
    </lineage>
</organism>
<keyword evidence="3" id="KW-0418">Kinase</keyword>
<dbReference type="GO" id="GO:0016301">
    <property type="term" value="F:kinase activity"/>
    <property type="evidence" value="ECO:0007669"/>
    <property type="project" value="UniProtKB-KW"/>
</dbReference>
<evidence type="ECO:0000256" key="1">
    <source>
        <dbReference type="ARBA" id="ARBA00006479"/>
    </source>
</evidence>
<dbReference type="RefSeq" id="WP_091029169.1">
    <property type="nucleotide sequence ID" value="NZ_FNAD01000002.1"/>
</dbReference>
<dbReference type="PANTHER" id="PTHR18964">
    <property type="entry name" value="ROK (REPRESSOR, ORF, KINASE) FAMILY"/>
    <property type="match status" value="1"/>
</dbReference>
<evidence type="ECO:0000259" key="2">
    <source>
        <dbReference type="Pfam" id="PF12802"/>
    </source>
</evidence>
<reference evidence="4" key="1">
    <citation type="submission" date="2016-10" db="EMBL/GenBank/DDBJ databases">
        <authorList>
            <person name="Varghese N."/>
            <person name="Submissions S."/>
        </authorList>
    </citation>
    <scope>NUCLEOTIDE SEQUENCE [LARGE SCALE GENOMIC DNA]</scope>
    <source>
        <strain evidence="4">CGMCC 4.3516</strain>
    </source>
</reference>
<sequence length="389" mass="39640">MPKSHTPGVPKLLRVLNDQAALKLLLEDGPQTRAQLAERTSMSKVTASQMMERLQTRGLVEVVGSKSGGRGPNASLYAAVPTFTYVVGVEVGPVTTKGACADFTGRIVGRAEIDVEGSTDPVAVVRRVVTDAVADAGIEMGQVRRIVLGTPGVIDPASGEIGFSWNLPAWHRGLRTALNEEFAPAVAIENDVNLATLAEQRSGGAGGASDFVYAWFGGGLGLGVILNGQLYRGASGAAGEIGFLPVPGGELPTGGVVTRLSKGSYQRVIGGDAVIEIGAKHGFEAAEPEDVLTAAIAAGEGGAACLDEIARGIALGIVAVCVLLDPTVVVLGGPVGYAGGLVLAGRVAAQTSQLAPVNPSVVAGTVIDEPVMRGAILHGLDAVRESLFD</sequence>
<comment type="similarity">
    <text evidence="1">Belongs to the ROK (NagC/XylR) family.</text>
</comment>
<dbReference type="Gene3D" id="3.30.420.40">
    <property type="match status" value="2"/>
</dbReference>
<proteinExistence type="inferred from homology"/>
<dbReference type="InterPro" id="IPR000600">
    <property type="entry name" value="ROK"/>
</dbReference>
<evidence type="ECO:0000313" key="4">
    <source>
        <dbReference type="Proteomes" id="UP000198949"/>
    </source>
</evidence>
<dbReference type="GO" id="GO:0003700">
    <property type="term" value="F:DNA-binding transcription factor activity"/>
    <property type="evidence" value="ECO:0007669"/>
    <property type="project" value="InterPro"/>
</dbReference>
<dbReference type="Gene3D" id="1.10.10.10">
    <property type="entry name" value="Winged helix-like DNA-binding domain superfamily/Winged helix DNA-binding domain"/>
    <property type="match status" value="1"/>
</dbReference>
<dbReference type="InterPro" id="IPR000835">
    <property type="entry name" value="HTH_MarR-typ"/>
</dbReference>
<dbReference type="Pfam" id="PF12802">
    <property type="entry name" value="MarR_2"/>
    <property type="match status" value="1"/>
</dbReference>
<dbReference type="EMBL" id="FNAD01000002">
    <property type="protein sequence ID" value="SDD17806.1"/>
    <property type="molecule type" value="Genomic_DNA"/>
</dbReference>
<keyword evidence="3" id="KW-0808">Transferase</keyword>